<keyword evidence="9" id="KW-0413">Isomerase</keyword>
<evidence type="ECO:0000313" key="10">
    <source>
        <dbReference type="Proteomes" id="UP000771749"/>
    </source>
</evidence>
<sequence>MYPLKFRPILKSMVWGGEKIAPFKSISTDQHNIGESWELSGVKGNESVVANGEYAGRTITDLIKEFKDKLIGKSNYEKTGEQFPLLIKFIDAKQDLSIQVHPNDELAARRHNGSKGKTEMWYVVETDPGAHLMAGLKKSITPEEYVERVNNNTITDVLEDFSLQPGDVFFLPAGRIHSIGSGSFIAEIQQTSDITYRIYDFGRLGLDGKPRELHTELAKDAIDYKVYPDYKTSYQKDKNKENVLVDCNYFTTSLYDLDKEYDLDLKALDSFLIIICIEGGAVITDNEGHSETVRKGETVLIPASTEDVKVVPEGNVQFLTSYVK</sequence>
<feature type="binding site" evidence="5">
    <location>
        <position position="177"/>
    </location>
    <ligand>
        <name>Zn(2+)</name>
        <dbReference type="ChEBI" id="CHEBI:29105"/>
    </ligand>
</feature>
<dbReference type="Pfam" id="PF21621">
    <property type="entry name" value="MPI_cupin_dom"/>
    <property type="match status" value="1"/>
</dbReference>
<evidence type="ECO:0000256" key="4">
    <source>
        <dbReference type="ARBA" id="ARBA00030762"/>
    </source>
</evidence>
<dbReference type="InterPro" id="IPR049071">
    <property type="entry name" value="MPI_cupin_dom"/>
</dbReference>
<dbReference type="InterPro" id="IPR051804">
    <property type="entry name" value="Carb_Metab_Reg_Kinase/Isom"/>
</dbReference>
<protein>
    <recommendedName>
        <fullName evidence="3">Phosphohexomutase</fullName>
    </recommendedName>
    <alternativeName>
        <fullName evidence="4">Phosphomannose isomerase</fullName>
    </alternativeName>
</protein>
<comment type="cofactor">
    <cofactor evidence="5">
        <name>Zn(2+)</name>
        <dbReference type="ChEBI" id="CHEBI:29105"/>
    </cofactor>
    <text evidence="5">Binds 1 zinc ion per subunit.</text>
</comment>
<dbReference type="PIRSF" id="PIRSF036894">
    <property type="entry name" value="PMI_Firm_short"/>
    <property type="match status" value="1"/>
</dbReference>
<dbReference type="Proteomes" id="UP000771749">
    <property type="component" value="Unassembled WGS sequence"/>
</dbReference>
<evidence type="ECO:0000259" key="8">
    <source>
        <dbReference type="Pfam" id="PF21621"/>
    </source>
</evidence>
<feature type="binding site" evidence="5">
    <location>
        <position position="101"/>
    </location>
    <ligand>
        <name>Zn(2+)</name>
        <dbReference type="ChEBI" id="CHEBI:29105"/>
    </ligand>
</feature>
<feature type="domain" description="Mannose-6-phosphate isomerase cupin" evidence="8">
    <location>
        <begin position="243"/>
        <end position="322"/>
    </location>
</feature>
<comment type="caution">
    <text evidence="9">The sequence shown here is derived from an EMBL/GenBank/DDBJ whole genome shotgun (WGS) entry which is preliminary data.</text>
</comment>
<dbReference type="Pfam" id="PF20511">
    <property type="entry name" value="PMI_typeI_cat"/>
    <property type="match status" value="1"/>
</dbReference>
<feature type="domain" description="Phosphomannose isomerase type I catalytic" evidence="7">
    <location>
        <begin position="7"/>
        <end position="112"/>
    </location>
</feature>
<keyword evidence="2 5" id="KW-0862">Zinc</keyword>
<name>A0A940DRN2_9BACT</name>
<reference evidence="9" key="1">
    <citation type="submission" date="2020-10" db="EMBL/GenBank/DDBJ databases">
        <authorList>
            <person name="Gilroy R."/>
        </authorList>
    </citation>
    <scope>NUCLEOTIDE SEQUENCE</scope>
    <source>
        <strain evidence="9">F1-3629</strain>
    </source>
</reference>
<organism evidence="9 10">
    <name type="scientific">Candidatus Cryptobacteroides gallistercoris</name>
    <dbReference type="NCBI Taxonomy" id="2840765"/>
    <lineage>
        <taxon>Bacteria</taxon>
        <taxon>Pseudomonadati</taxon>
        <taxon>Bacteroidota</taxon>
        <taxon>Bacteroidia</taxon>
        <taxon>Bacteroidales</taxon>
        <taxon>Candidatus Cryptobacteroides</taxon>
    </lineage>
</organism>
<dbReference type="Gene3D" id="2.60.120.10">
    <property type="entry name" value="Jelly Rolls"/>
    <property type="match status" value="2"/>
</dbReference>
<evidence type="ECO:0000256" key="6">
    <source>
        <dbReference type="PIRSR" id="PIRSR036894-2"/>
    </source>
</evidence>
<evidence type="ECO:0000256" key="3">
    <source>
        <dbReference type="ARBA" id="ARBA00029741"/>
    </source>
</evidence>
<feature type="active site" evidence="6">
    <location>
        <position position="197"/>
    </location>
</feature>
<evidence type="ECO:0000259" key="7">
    <source>
        <dbReference type="Pfam" id="PF20511"/>
    </source>
</evidence>
<dbReference type="InterPro" id="IPR011051">
    <property type="entry name" value="RmlC_Cupin_sf"/>
</dbReference>
<proteinExistence type="predicted"/>
<gene>
    <name evidence="9" type="ORF">IAC07_06735</name>
</gene>
<dbReference type="GO" id="GO:0004476">
    <property type="term" value="F:mannose-6-phosphate isomerase activity"/>
    <property type="evidence" value="ECO:0007669"/>
    <property type="project" value="InterPro"/>
</dbReference>
<feature type="binding site" evidence="5">
    <location>
        <position position="119"/>
    </location>
    <ligand>
        <name>Zn(2+)</name>
        <dbReference type="ChEBI" id="CHEBI:29105"/>
    </ligand>
</feature>
<dbReference type="AlphaFoldDB" id="A0A940DRN2"/>
<dbReference type="InterPro" id="IPR046457">
    <property type="entry name" value="PMI_typeI_cat"/>
</dbReference>
<accession>A0A940DRN2</accession>
<evidence type="ECO:0000313" key="9">
    <source>
        <dbReference type="EMBL" id="MBO8454397.1"/>
    </source>
</evidence>
<dbReference type="PANTHER" id="PTHR42742:SF3">
    <property type="entry name" value="FRUCTOKINASE"/>
    <property type="match status" value="1"/>
</dbReference>
<dbReference type="GO" id="GO:0005975">
    <property type="term" value="P:carbohydrate metabolic process"/>
    <property type="evidence" value="ECO:0007669"/>
    <property type="project" value="InterPro"/>
</dbReference>
<dbReference type="PANTHER" id="PTHR42742">
    <property type="entry name" value="TRANSCRIPTIONAL REPRESSOR MPRA"/>
    <property type="match status" value="1"/>
</dbReference>
<dbReference type="InterPro" id="IPR014628">
    <property type="entry name" value="Man6P_isomerase_Firm_short"/>
</dbReference>
<evidence type="ECO:0000256" key="2">
    <source>
        <dbReference type="ARBA" id="ARBA00022833"/>
    </source>
</evidence>
<dbReference type="EMBL" id="JADIMJ010000100">
    <property type="protein sequence ID" value="MBO8454397.1"/>
    <property type="molecule type" value="Genomic_DNA"/>
</dbReference>
<reference evidence="9" key="2">
    <citation type="journal article" date="2021" name="PeerJ">
        <title>Extensive microbial diversity within the chicken gut microbiome revealed by metagenomics and culture.</title>
        <authorList>
            <person name="Gilroy R."/>
            <person name="Ravi A."/>
            <person name="Getino M."/>
            <person name="Pursley I."/>
            <person name="Horton D.L."/>
            <person name="Alikhan N.F."/>
            <person name="Baker D."/>
            <person name="Gharbi K."/>
            <person name="Hall N."/>
            <person name="Watson M."/>
            <person name="Adriaenssens E.M."/>
            <person name="Foster-Nyarko E."/>
            <person name="Jarju S."/>
            <person name="Secka A."/>
            <person name="Antonio M."/>
            <person name="Oren A."/>
            <person name="Chaudhuri R.R."/>
            <person name="La Ragione R."/>
            <person name="Hildebrand F."/>
            <person name="Pallen M.J."/>
        </authorList>
    </citation>
    <scope>NUCLEOTIDE SEQUENCE</scope>
    <source>
        <strain evidence="9">F1-3629</strain>
    </source>
</reference>
<dbReference type="InterPro" id="IPR014710">
    <property type="entry name" value="RmlC-like_jellyroll"/>
</dbReference>
<dbReference type="GO" id="GO:0008270">
    <property type="term" value="F:zinc ion binding"/>
    <property type="evidence" value="ECO:0007669"/>
    <property type="project" value="InterPro"/>
</dbReference>
<keyword evidence="1 5" id="KW-0479">Metal-binding</keyword>
<dbReference type="CDD" id="cd07010">
    <property type="entry name" value="cupin_PMI_type_I_N_bac"/>
    <property type="match status" value="1"/>
</dbReference>
<evidence type="ECO:0000256" key="1">
    <source>
        <dbReference type="ARBA" id="ARBA00022723"/>
    </source>
</evidence>
<evidence type="ECO:0000256" key="5">
    <source>
        <dbReference type="PIRSR" id="PIRSR036894-1"/>
    </source>
</evidence>
<dbReference type="SUPFAM" id="SSF51182">
    <property type="entry name" value="RmlC-like cupins"/>
    <property type="match status" value="1"/>
</dbReference>